<dbReference type="PANTHER" id="PTHR30069:SF29">
    <property type="entry name" value="HEMOGLOBIN AND HEMOGLOBIN-HAPTOGLOBIN-BINDING PROTEIN 1-RELATED"/>
    <property type="match status" value="1"/>
</dbReference>
<dbReference type="InterPro" id="IPR039426">
    <property type="entry name" value="TonB-dep_rcpt-like"/>
</dbReference>
<dbReference type="EMBL" id="JADQDQ010000003">
    <property type="protein sequence ID" value="MBF9237200.1"/>
    <property type="molecule type" value="Genomic_DNA"/>
</dbReference>
<feature type="domain" description="TonB-dependent receptor plug" evidence="13">
    <location>
        <begin position="150"/>
        <end position="231"/>
    </location>
</feature>
<name>A0ABS0IHC5_9BACT</name>
<keyword evidence="15" id="KW-1185">Reference proteome</keyword>
<organism evidence="14 15">
    <name type="scientific">Hymenobacter jeongseonensis</name>
    <dbReference type="NCBI Taxonomy" id="2791027"/>
    <lineage>
        <taxon>Bacteria</taxon>
        <taxon>Pseudomonadati</taxon>
        <taxon>Bacteroidota</taxon>
        <taxon>Cytophagia</taxon>
        <taxon>Cytophagales</taxon>
        <taxon>Hymenobacteraceae</taxon>
        <taxon>Hymenobacter</taxon>
    </lineage>
</organism>
<dbReference type="SUPFAM" id="SSF49464">
    <property type="entry name" value="Carboxypeptidase regulatory domain-like"/>
    <property type="match status" value="1"/>
</dbReference>
<proteinExistence type="inferred from homology"/>
<evidence type="ECO:0000256" key="9">
    <source>
        <dbReference type="ARBA" id="ARBA00023237"/>
    </source>
</evidence>
<reference evidence="14 15" key="1">
    <citation type="submission" date="2020-11" db="EMBL/GenBank/DDBJ databases">
        <authorList>
            <person name="Kim M.K."/>
        </authorList>
    </citation>
    <scope>NUCLEOTIDE SEQUENCE [LARGE SCALE GENOMIC DNA]</scope>
    <source>
        <strain evidence="14 15">BT683</strain>
    </source>
</reference>
<dbReference type="RefSeq" id="WP_196281585.1">
    <property type="nucleotide sequence ID" value="NZ_JADQDQ010000003.1"/>
</dbReference>
<evidence type="ECO:0000259" key="13">
    <source>
        <dbReference type="Pfam" id="PF07715"/>
    </source>
</evidence>
<keyword evidence="8 14" id="KW-0675">Receptor</keyword>
<dbReference type="PANTHER" id="PTHR30069">
    <property type="entry name" value="TONB-DEPENDENT OUTER MEMBRANE RECEPTOR"/>
    <property type="match status" value="1"/>
</dbReference>
<dbReference type="Gene3D" id="2.60.40.1120">
    <property type="entry name" value="Carboxypeptidase-like, regulatory domain"/>
    <property type="match status" value="1"/>
</dbReference>
<sequence length="749" mass="81319">MKTSLLLALLLLLLGCTRSAAQAPAVSPPIGAATSISGTVRDAGGQPLPGVNVFLKTTFDGTSTDSLGRFQFETRQVGGFGLVVTFIGYEPQELPVTLGLDALALPNIRLKASRAALGDVVVTAGAFEASDEKRSSVLKPLDIVTTAGALADVAGALNTLPGTTRNGDEGKLFVRGGAAGETKQYLDGLPLQSPYGASVSGTPARGRFSPMLFKGTVFSTGGYSAEYGQALSAAVILNSIDLAPETQTGITLLSLGQIGLSQQQRWERSSVAVAGDYMNMRPYFGVVPQRVLSAYESGSGSVAYRQRTGEAGMFKAYGAFTKAHTAVRTPAVEWQNGRPVDLQNTNVYLNTSFRSPLRGGWSLNTGLAATRDEQTIDLGTQGAAPEISRVHELEQSVVGRVVLTNDSVGTYWNLKMGAEGLGQRFAQRARQHADDHAADLPEREFDEQRASAFAEANIAFTSQLAGRVGGRAEYSGVLNRWNAAPRLALAYQLTEASQVSAAYGHFYQTPANNLLLFAHGNPALRFERADHYLLTYQRVRADRTLRVEGYYKDYQHLTRFDAATQYQPRAYQSTGSGYARGVDLFWRDRKTVKNLDYWVSYGLLDTRRQQRTDPGLAVPTFAARHSMSVVGKYWFGKLHTLVGATVNYTSPRLSYDPSFRAIRTPSYQELSMNFSYVTSIKKNLTIVHVSCSNLLGRDNVFGYRYGATPSDQGTYQRVNVTPSAPRMLFVVLMVSINKARPADTSVVPE</sequence>
<evidence type="ECO:0000256" key="4">
    <source>
        <dbReference type="ARBA" id="ARBA00022692"/>
    </source>
</evidence>
<dbReference type="Pfam" id="PF07715">
    <property type="entry name" value="Plug"/>
    <property type="match status" value="1"/>
</dbReference>
<feature type="domain" description="TonB-dependent receptor-like beta-barrel" evidence="12">
    <location>
        <begin position="311"/>
        <end position="694"/>
    </location>
</feature>
<comment type="similarity">
    <text evidence="10">Belongs to the TonB-dependent receptor family.</text>
</comment>
<comment type="caution">
    <text evidence="14">The sequence shown here is derived from an EMBL/GenBank/DDBJ whole genome shotgun (WGS) entry which is preliminary data.</text>
</comment>
<evidence type="ECO:0000313" key="15">
    <source>
        <dbReference type="Proteomes" id="UP000597617"/>
    </source>
</evidence>
<comment type="subcellular location">
    <subcellularLocation>
        <location evidence="1">Cell outer membrane</location>
        <topology evidence="1">Multi-pass membrane protein</topology>
    </subcellularLocation>
</comment>
<evidence type="ECO:0000256" key="11">
    <source>
        <dbReference type="SAM" id="SignalP"/>
    </source>
</evidence>
<keyword evidence="5 11" id="KW-0732">Signal</keyword>
<evidence type="ECO:0000256" key="10">
    <source>
        <dbReference type="RuleBase" id="RU003357"/>
    </source>
</evidence>
<dbReference type="Pfam" id="PF13715">
    <property type="entry name" value="CarbopepD_reg_2"/>
    <property type="match status" value="1"/>
</dbReference>
<evidence type="ECO:0000256" key="2">
    <source>
        <dbReference type="ARBA" id="ARBA00022448"/>
    </source>
</evidence>
<feature type="signal peptide" evidence="11">
    <location>
        <begin position="1"/>
        <end position="20"/>
    </location>
</feature>
<keyword evidence="3" id="KW-1134">Transmembrane beta strand</keyword>
<evidence type="ECO:0000259" key="12">
    <source>
        <dbReference type="Pfam" id="PF00593"/>
    </source>
</evidence>
<keyword evidence="9" id="KW-0998">Cell outer membrane</keyword>
<keyword evidence="7 10" id="KW-0472">Membrane</keyword>
<protein>
    <submittedName>
        <fullName evidence="14">TonB-dependent receptor</fullName>
    </submittedName>
</protein>
<keyword evidence="4" id="KW-0812">Transmembrane</keyword>
<dbReference type="PROSITE" id="PS51257">
    <property type="entry name" value="PROKAR_LIPOPROTEIN"/>
    <property type="match status" value="1"/>
</dbReference>
<evidence type="ECO:0000256" key="6">
    <source>
        <dbReference type="ARBA" id="ARBA00023077"/>
    </source>
</evidence>
<evidence type="ECO:0000256" key="7">
    <source>
        <dbReference type="ARBA" id="ARBA00023136"/>
    </source>
</evidence>
<feature type="chain" id="PRO_5045873519" evidence="11">
    <location>
        <begin position="21"/>
        <end position="749"/>
    </location>
</feature>
<evidence type="ECO:0000256" key="5">
    <source>
        <dbReference type="ARBA" id="ARBA00022729"/>
    </source>
</evidence>
<dbReference type="Proteomes" id="UP000597617">
    <property type="component" value="Unassembled WGS sequence"/>
</dbReference>
<keyword evidence="2" id="KW-0813">Transport</keyword>
<dbReference type="InterPro" id="IPR036942">
    <property type="entry name" value="Beta-barrel_TonB_sf"/>
</dbReference>
<evidence type="ECO:0000313" key="14">
    <source>
        <dbReference type="EMBL" id="MBF9237200.1"/>
    </source>
</evidence>
<accession>A0ABS0IHC5</accession>
<keyword evidence="6 10" id="KW-0798">TonB box</keyword>
<dbReference type="InterPro" id="IPR008969">
    <property type="entry name" value="CarboxyPept-like_regulatory"/>
</dbReference>
<dbReference type="SUPFAM" id="SSF56935">
    <property type="entry name" value="Porins"/>
    <property type="match status" value="1"/>
</dbReference>
<gene>
    <name evidence="14" type="ORF">I2I05_07305</name>
</gene>
<dbReference type="InterPro" id="IPR000531">
    <property type="entry name" value="Beta-barrel_TonB"/>
</dbReference>
<dbReference type="InterPro" id="IPR012910">
    <property type="entry name" value="Plug_dom"/>
</dbReference>
<evidence type="ECO:0000256" key="1">
    <source>
        <dbReference type="ARBA" id="ARBA00004571"/>
    </source>
</evidence>
<evidence type="ECO:0000256" key="3">
    <source>
        <dbReference type="ARBA" id="ARBA00022452"/>
    </source>
</evidence>
<dbReference type="Gene3D" id="2.40.170.20">
    <property type="entry name" value="TonB-dependent receptor, beta-barrel domain"/>
    <property type="match status" value="1"/>
</dbReference>
<dbReference type="Pfam" id="PF00593">
    <property type="entry name" value="TonB_dep_Rec_b-barrel"/>
    <property type="match status" value="1"/>
</dbReference>
<evidence type="ECO:0000256" key="8">
    <source>
        <dbReference type="ARBA" id="ARBA00023170"/>
    </source>
</evidence>